<comment type="caution">
    <text evidence="1">The sequence shown here is derived from an EMBL/GenBank/DDBJ whole genome shotgun (WGS) entry which is preliminary data.</text>
</comment>
<accession>A0A7D9HZ54</accession>
<organism evidence="1 2">
    <name type="scientific">Paramuricea clavata</name>
    <name type="common">Red gorgonian</name>
    <name type="synonym">Violescent sea-whip</name>
    <dbReference type="NCBI Taxonomy" id="317549"/>
    <lineage>
        <taxon>Eukaryota</taxon>
        <taxon>Metazoa</taxon>
        <taxon>Cnidaria</taxon>
        <taxon>Anthozoa</taxon>
        <taxon>Octocorallia</taxon>
        <taxon>Malacalcyonacea</taxon>
        <taxon>Plexauridae</taxon>
        <taxon>Paramuricea</taxon>
    </lineage>
</organism>
<evidence type="ECO:0000313" key="1">
    <source>
        <dbReference type="EMBL" id="CAB3993389.1"/>
    </source>
</evidence>
<sequence>MLEEVIGMFMSLFSLFWSDTPRVSFREPTPDTEQRDDRWQPYINKEYENFDTNEQFSSVLINGVLTDYTRLDAASSERRSYWGVHSEKFVDNIKYYG</sequence>
<dbReference type="AlphaFoldDB" id="A0A7D9HZ54"/>
<protein>
    <submittedName>
        <fullName evidence="1">Uncharacterized protein</fullName>
    </submittedName>
</protein>
<gene>
    <name evidence="1" type="ORF">PACLA_8A052486</name>
</gene>
<dbReference type="EMBL" id="CACRXK020002250">
    <property type="protein sequence ID" value="CAB3993389.1"/>
    <property type="molecule type" value="Genomic_DNA"/>
</dbReference>
<evidence type="ECO:0000313" key="2">
    <source>
        <dbReference type="Proteomes" id="UP001152795"/>
    </source>
</evidence>
<dbReference type="Proteomes" id="UP001152795">
    <property type="component" value="Unassembled WGS sequence"/>
</dbReference>
<reference evidence="1" key="1">
    <citation type="submission" date="2020-04" db="EMBL/GenBank/DDBJ databases">
        <authorList>
            <person name="Alioto T."/>
            <person name="Alioto T."/>
            <person name="Gomez Garrido J."/>
        </authorList>
    </citation>
    <scope>NUCLEOTIDE SEQUENCE</scope>
    <source>
        <strain evidence="1">A484AB</strain>
    </source>
</reference>
<name>A0A7D9HZ54_PARCT</name>
<proteinExistence type="predicted"/>
<keyword evidence="2" id="KW-1185">Reference proteome</keyword>